<name>A0A087BNH6_9BIFI</name>
<dbReference type="Gene3D" id="3.30.420.40">
    <property type="match status" value="1"/>
</dbReference>
<dbReference type="STRING" id="1693.BMIN_0474"/>
<comment type="caution">
    <text evidence="2">The sequence shown here is derived from an EMBL/GenBank/DDBJ whole genome shotgun (WGS) entry which is preliminary data.</text>
</comment>
<reference evidence="2 3" key="1">
    <citation type="submission" date="2014-03" db="EMBL/GenBank/DDBJ databases">
        <title>Genomics of Bifidobacteria.</title>
        <authorList>
            <person name="Ventura M."/>
            <person name="Milani C."/>
            <person name="Lugli G.A."/>
        </authorList>
    </citation>
    <scope>NUCLEOTIDE SEQUENCE [LARGE SCALE GENOMIC DNA]</scope>
    <source>
        <strain evidence="2 3">LMG 11592</strain>
    </source>
</reference>
<dbReference type="InterPro" id="IPR022496">
    <property type="entry name" value="T6A_TsaB"/>
</dbReference>
<dbReference type="Pfam" id="PF00814">
    <property type="entry name" value="TsaD"/>
    <property type="match status" value="1"/>
</dbReference>
<evidence type="ECO:0000259" key="1">
    <source>
        <dbReference type="Pfam" id="PF00814"/>
    </source>
</evidence>
<evidence type="ECO:0000313" key="2">
    <source>
        <dbReference type="EMBL" id="KFI72576.1"/>
    </source>
</evidence>
<dbReference type="EMBL" id="JGZD01000009">
    <property type="protein sequence ID" value="KFI72576.1"/>
    <property type="molecule type" value="Genomic_DNA"/>
</dbReference>
<proteinExistence type="predicted"/>
<protein>
    <submittedName>
        <fullName evidence="2">Glycoprotease protein family</fullName>
    </submittedName>
</protein>
<dbReference type="GO" id="GO:0008233">
    <property type="term" value="F:peptidase activity"/>
    <property type="evidence" value="ECO:0007669"/>
    <property type="project" value="UniProtKB-KW"/>
</dbReference>
<dbReference type="GO" id="GO:0002949">
    <property type="term" value="P:tRNA threonylcarbamoyladenosine modification"/>
    <property type="evidence" value="ECO:0007669"/>
    <property type="project" value="InterPro"/>
</dbReference>
<organism evidence="2 3">
    <name type="scientific">Bifidobacterium minimum</name>
    <dbReference type="NCBI Taxonomy" id="1693"/>
    <lineage>
        <taxon>Bacteria</taxon>
        <taxon>Bacillati</taxon>
        <taxon>Actinomycetota</taxon>
        <taxon>Actinomycetes</taxon>
        <taxon>Bifidobacteriales</taxon>
        <taxon>Bifidobacteriaceae</taxon>
        <taxon>Bifidobacterium</taxon>
    </lineage>
</organism>
<dbReference type="GO" id="GO:0006508">
    <property type="term" value="P:proteolysis"/>
    <property type="evidence" value="ECO:0007669"/>
    <property type="project" value="UniProtKB-KW"/>
</dbReference>
<dbReference type="InterPro" id="IPR000905">
    <property type="entry name" value="Gcp-like_dom"/>
</dbReference>
<dbReference type="NCBIfam" id="TIGR03725">
    <property type="entry name" value="T6A_YeaZ"/>
    <property type="match status" value="1"/>
</dbReference>
<gene>
    <name evidence="2" type="ORF">BMIN_0474</name>
</gene>
<dbReference type="PROSITE" id="PS51257">
    <property type="entry name" value="PROKAR_LIPOPROTEIN"/>
    <property type="match status" value="1"/>
</dbReference>
<keyword evidence="2" id="KW-0378">Hydrolase</keyword>
<sequence length="299" mass="32136">MTMDVKPMRMTGDRHRTLVVDTAFGSTVGVVGCEPVIERDSRGHVERLMPDISRALAAAGMYVSDLSRIVVGVGPAPYTGLRVGIVTAKSLAYATGAEIIGVDDLTPQALLTGCLRRKDPRLPSLDVRTRRPRSVMGEARRDDLIHLTLAVNDARRRQLYFLLMDENGDPLPSGHAAAHADASTAMGIDYPDTIVDRVNSRIETLREATGRDYAVDVAGRGAARYDGVWDGLSSPGLVTDAMLLDSGAVGLELMEEAAADRGDHGRIPVEPLYLRRPDVSVPHPLKQVLGSGPARGVAR</sequence>
<dbReference type="eggNOG" id="COG1214">
    <property type="taxonomic scope" value="Bacteria"/>
</dbReference>
<accession>A0A087BNH6</accession>
<keyword evidence="2" id="KW-0645">Protease</keyword>
<evidence type="ECO:0000313" key="3">
    <source>
        <dbReference type="Proteomes" id="UP000029014"/>
    </source>
</evidence>
<dbReference type="AlphaFoldDB" id="A0A087BNH6"/>
<feature type="domain" description="Gcp-like" evidence="1">
    <location>
        <begin position="40"/>
        <end position="107"/>
    </location>
</feature>
<dbReference type="InterPro" id="IPR043129">
    <property type="entry name" value="ATPase_NBD"/>
</dbReference>
<dbReference type="SUPFAM" id="SSF53067">
    <property type="entry name" value="Actin-like ATPase domain"/>
    <property type="match status" value="1"/>
</dbReference>
<dbReference type="Proteomes" id="UP000029014">
    <property type="component" value="Unassembled WGS sequence"/>
</dbReference>
<keyword evidence="3" id="KW-1185">Reference proteome</keyword>